<keyword evidence="2" id="KW-0812">Transmembrane</keyword>
<dbReference type="InterPro" id="IPR002656">
    <property type="entry name" value="Acyl_transf_3_dom"/>
</dbReference>
<sequence>MTEERCEHQPPNPAESYCEYGPHPHPPSERAHPHAEPAPWAAGPTAEPAPARSEAVDQEPGGGAVLADRAGGYGRMANRPGEYGRGRDRAGDTGRLPAAGWPQAAKSGRIADPHPITWPEPANKETPAAQREPFTWPAPGVEVGPAAFGGPVDSAPLADVTRFPALPSGPAPGAEPDPVAARGAGREASGRRFSAVDGLRGAAVLAVLLHDTGMGGPYFSWTGVGTDVLLVLTGFLTVLPLLRRATATGRTSVVGFLARRAKRLIPALLVSLTMTLTVCWALGPPRIVRDLARRVPSVLLGDGGWAGWVHGRPLGAVPTMDSPLAPLWLWDITARSVLTWSLLLACLCLPARRRLAAVTLVAALLAGAATVAAACGALPGLGVVTGMQTLALPAGAGAACLVHLAERGGRAVSRPAAVLLTATGLAAAAALAVSAVLRGGGQGDNRYVVAAVLGAALLTAVLSSDRGPLVRLLSGDLLTEIGRMSYSLFLLHLPVYWLLRRGQPGLGPLGLFLVGGVVTWFLSLLVHYLLVERLAARPWRRGRASH</sequence>
<dbReference type="GO" id="GO:0016746">
    <property type="term" value="F:acyltransferase activity"/>
    <property type="evidence" value="ECO:0007669"/>
    <property type="project" value="UniProtKB-KW"/>
</dbReference>
<dbReference type="PANTHER" id="PTHR23028">
    <property type="entry name" value="ACETYLTRANSFERASE"/>
    <property type="match status" value="1"/>
</dbReference>
<feature type="transmembrane region" description="Helical" evidence="2">
    <location>
        <begin position="511"/>
        <end position="531"/>
    </location>
</feature>
<gene>
    <name evidence="4" type="ORF">ACFPIH_13915</name>
</gene>
<reference evidence="5" key="1">
    <citation type="journal article" date="2019" name="Int. J. Syst. Evol. Microbiol.">
        <title>The Global Catalogue of Microorganisms (GCM) 10K type strain sequencing project: providing services to taxonomists for standard genome sequencing and annotation.</title>
        <authorList>
            <consortium name="The Broad Institute Genomics Platform"/>
            <consortium name="The Broad Institute Genome Sequencing Center for Infectious Disease"/>
            <person name="Wu L."/>
            <person name="Ma J."/>
        </authorList>
    </citation>
    <scope>NUCLEOTIDE SEQUENCE [LARGE SCALE GENOMIC DNA]</scope>
    <source>
        <strain evidence="5">CGMCC 4.7177</strain>
    </source>
</reference>
<feature type="transmembrane region" description="Helical" evidence="2">
    <location>
        <begin position="447"/>
        <end position="465"/>
    </location>
</feature>
<dbReference type="Proteomes" id="UP001595839">
    <property type="component" value="Unassembled WGS sequence"/>
</dbReference>
<organism evidence="4 5">
    <name type="scientific">Streptomyces vulcanius</name>
    <dbReference type="NCBI Taxonomy" id="1441876"/>
    <lineage>
        <taxon>Bacteria</taxon>
        <taxon>Bacillati</taxon>
        <taxon>Actinomycetota</taxon>
        <taxon>Actinomycetes</taxon>
        <taxon>Kitasatosporales</taxon>
        <taxon>Streptomycetaceae</taxon>
        <taxon>Streptomyces</taxon>
    </lineage>
</organism>
<feature type="compositionally biased region" description="Basic and acidic residues" evidence="1">
    <location>
        <begin position="82"/>
        <end position="92"/>
    </location>
</feature>
<evidence type="ECO:0000256" key="1">
    <source>
        <dbReference type="SAM" id="MobiDB-lite"/>
    </source>
</evidence>
<feature type="transmembrane region" description="Helical" evidence="2">
    <location>
        <begin position="263"/>
        <end position="283"/>
    </location>
</feature>
<keyword evidence="5" id="KW-1185">Reference proteome</keyword>
<name>A0ABV9AN35_9ACTN</name>
<comment type="caution">
    <text evidence="4">The sequence shown here is derived from an EMBL/GenBank/DDBJ whole genome shotgun (WGS) entry which is preliminary data.</text>
</comment>
<feature type="transmembrane region" description="Helical" evidence="2">
    <location>
        <begin position="218"/>
        <end position="242"/>
    </location>
</feature>
<protein>
    <submittedName>
        <fullName evidence="4">Acyltransferase family protein</fullName>
    </submittedName>
</protein>
<feature type="domain" description="Acyltransferase 3" evidence="3">
    <location>
        <begin position="195"/>
        <end position="526"/>
    </location>
</feature>
<evidence type="ECO:0000313" key="5">
    <source>
        <dbReference type="Proteomes" id="UP001595839"/>
    </source>
</evidence>
<evidence type="ECO:0000256" key="2">
    <source>
        <dbReference type="SAM" id="Phobius"/>
    </source>
</evidence>
<feature type="compositionally biased region" description="Basic and acidic residues" evidence="1">
    <location>
        <begin position="26"/>
        <end position="35"/>
    </location>
</feature>
<proteinExistence type="predicted"/>
<evidence type="ECO:0000259" key="3">
    <source>
        <dbReference type="Pfam" id="PF01757"/>
    </source>
</evidence>
<keyword evidence="2" id="KW-1133">Transmembrane helix</keyword>
<accession>A0ABV9AN35</accession>
<keyword evidence="4" id="KW-0808">Transferase</keyword>
<feature type="transmembrane region" description="Helical" evidence="2">
    <location>
        <begin position="327"/>
        <end position="349"/>
    </location>
</feature>
<dbReference type="RefSeq" id="WP_381171538.1">
    <property type="nucleotide sequence ID" value="NZ_JBHSFK010000008.1"/>
</dbReference>
<evidence type="ECO:0000313" key="4">
    <source>
        <dbReference type="EMBL" id="MFC4500610.1"/>
    </source>
</evidence>
<feature type="transmembrane region" description="Helical" evidence="2">
    <location>
        <begin position="356"/>
        <end position="379"/>
    </location>
</feature>
<dbReference type="EMBL" id="JBHSFK010000008">
    <property type="protein sequence ID" value="MFC4500610.1"/>
    <property type="molecule type" value="Genomic_DNA"/>
</dbReference>
<dbReference type="PANTHER" id="PTHR23028:SF53">
    <property type="entry name" value="ACYL_TRANSF_3 DOMAIN-CONTAINING PROTEIN"/>
    <property type="match status" value="1"/>
</dbReference>
<feature type="transmembrane region" description="Helical" evidence="2">
    <location>
        <begin position="385"/>
        <end position="404"/>
    </location>
</feature>
<dbReference type="Pfam" id="PF01757">
    <property type="entry name" value="Acyl_transf_3"/>
    <property type="match status" value="1"/>
</dbReference>
<feature type="transmembrane region" description="Helical" evidence="2">
    <location>
        <begin position="477"/>
        <end position="499"/>
    </location>
</feature>
<keyword evidence="2" id="KW-0472">Membrane</keyword>
<dbReference type="InterPro" id="IPR050879">
    <property type="entry name" value="Acyltransferase_3"/>
</dbReference>
<feature type="region of interest" description="Disordered" evidence="1">
    <location>
        <begin position="160"/>
        <end position="186"/>
    </location>
</feature>
<feature type="transmembrane region" description="Helical" evidence="2">
    <location>
        <begin position="416"/>
        <end position="435"/>
    </location>
</feature>
<feature type="region of interest" description="Disordered" evidence="1">
    <location>
        <begin position="1"/>
        <end position="147"/>
    </location>
</feature>
<keyword evidence="4" id="KW-0012">Acyltransferase</keyword>